<evidence type="ECO:0000313" key="2">
    <source>
        <dbReference type="Proteomes" id="UP001497680"/>
    </source>
</evidence>
<organism evidence="1 2">
    <name type="scientific">Hypoxylon rubiginosum</name>
    <dbReference type="NCBI Taxonomy" id="110542"/>
    <lineage>
        <taxon>Eukaryota</taxon>
        <taxon>Fungi</taxon>
        <taxon>Dikarya</taxon>
        <taxon>Ascomycota</taxon>
        <taxon>Pezizomycotina</taxon>
        <taxon>Sordariomycetes</taxon>
        <taxon>Xylariomycetidae</taxon>
        <taxon>Xylariales</taxon>
        <taxon>Hypoxylaceae</taxon>
        <taxon>Hypoxylon</taxon>
    </lineage>
</organism>
<gene>
    <name evidence="1" type="ORF">F4821DRAFT_122328</name>
</gene>
<keyword evidence="2" id="KW-1185">Reference proteome</keyword>
<dbReference type="Proteomes" id="UP001497680">
    <property type="component" value="Unassembled WGS sequence"/>
</dbReference>
<dbReference type="EMBL" id="MU394312">
    <property type="protein sequence ID" value="KAI6086812.1"/>
    <property type="molecule type" value="Genomic_DNA"/>
</dbReference>
<evidence type="ECO:0000313" key="1">
    <source>
        <dbReference type="EMBL" id="KAI6086812.1"/>
    </source>
</evidence>
<proteinExistence type="predicted"/>
<accession>A0ACC0D276</accession>
<protein>
    <submittedName>
        <fullName evidence="1">Uncharacterized protein</fullName>
    </submittedName>
</protein>
<sequence>MASVTLSSMMRSSPISFQDHDPLTLDLQPPPLRLPQRKVDPTFDGSASVHQEQTSEEPDDPFTSTTHSGPSTPPPHPVNTNVLSQNRTAAPKLDSLVSKFEILDAVNSAETSLSFKPKHNGIPGIQRASTRPNRSAESLRPVTSTVHTYGAARSSLDFPPRQVVSPPPSPIKSGPPVGTPLKSKLKKNNADANPHRHGNVGKDSIEGSSQSPTSRLSLGDCSPGNDSNHNITSRAGKHPG</sequence>
<comment type="caution">
    <text evidence="1">The sequence shown here is derived from an EMBL/GenBank/DDBJ whole genome shotgun (WGS) entry which is preliminary data.</text>
</comment>
<name>A0ACC0D276_9PEZI</name>
<reference evidence="1 2" key="1">
    <citation type="journal article" date="2022" name="New Phytol.">
        <title>Ecological generalism drives hyperdiversity of secondary metabolite gene clusters in xylarialean endophytes.</title>
        <authorList>
            <person name="Franco M.E.E."/>
            <person name="Wisecaver J.H."/>
            <person name="Arnold A.E."/>
            <person name="Ju Y.M."/>
            <person name="Slot J.C."/>
            <person name="Ahrendt S."/>
            <person name="Moore L.P."/>
            <person name="Eastman K.E."/>
            <person name="Scott K."/>
            <person name="Konkel Z."/>
            <person name="Mondo S.J."/>
            <person name="Kuo A."/>
            <person name="Hayes R.D."/>
            <person name="Haridas S."/>
            <person name="Andreopoulos B."/>
            <person name="Riley R."/>
            <person name="LaButti K."/>
            <person name="Pangilinan J."/>
            <person name="Lipzen A."/>
            <person name="Amirebrahimi M."/>
            <person name="Yan J."/>
            <person name="Adam C."/>
            <person name="Keymanesh K."/>
            <person name="Ng V."/>
            <person name="Louie K."/>
            <person name="Northen T."/>
            <person name="Drula E."/>
            <person name="Henrissat B."/>
            <person name="Hsieh H.M."/>
            <person name="Youens-Clark K."/>
            <person name="Lutzoni F."/>
            <person name="Miadlikowska J."/>
            <person name="Eastwood D.C."/>
            <person name="Hamelin R.C."/>
            <person name="Grigoriev I.V."/>
            <person name="U'Ren J.M."/>
        </authorList>
    </citation>
    <scope>NUCLEOTIDE SEQUENCE [LARGE SCALE GENOMIC DNA]</scope>
    <source>
        <strain evidence="1 2">ER1909</strain>
    </source>
</reference>